<comment type="caution">
    <text evidence="14">The sequence shown here is derived from an EMBL/GenBank/DDBJ whole genome shotgun (WGS) entry which is preliminary data.</text>
</comment>
<dbReference type="InterPro" id="IPR047213">
    <property type="entry name" value="TPP_PYR_PDC_IPDC-like"/>
</dbReference>
<keyword evidence="10" id="KW-0786">Thiamine pyrophosphate</keyword>
<dbReference type="GO" id="GO:0004737">
    <property type="term" value="F:pyruvate decarboxylase activity"/>
    <property type="evidence" value="ECO:0007669"/>
    <property type="project" value="UniProtKB-EC"/>
</dbReference>
<protein>
    <recommendedName>
        <fullName evidence="6">pyruvate decarboxylase</fullName>
        <ecNumber evidence="6">4.1.1.1</ecNumber>
    </recommendedName>
</protein>
<keyword evidence="8" id="KW-0210">Decarboxylase</keyword>
<evidence type="ECO:0000256" key="9">
    <source>
        <dbReference type="ARBA" id="ARBA00022842"/>
    </source>
</evidence>
<dbReference type="SUPFAM" id="SSF52518">
    <property type="entry name" value="Thiamin diphosphate-binding fold (THDP-binding)"/>
    <property type="match status" value="1"/>
</dbReference>
<sequence length="302" mass="32256">MQGGTGFEEERDGTAPAVGGWESALGDREEEAKATSSRTGHVTPEAGLDKKGDIDAVGAISAAETAAWSAIPMQQLFEAPGTASLTSTSEMPLGEEDAKRRRSIMTARDAKPADASATSILCSVGMYLSARLVEVGIEHVFAVPGDFNMSLLDEVAKNEHISLVSCCNELNAGYAAEGYARVRCAGAMIVTFNVGSFSALNAVAGAYAQNLPVVCITGSPNSLERGKSRFVHHSVRRGYDLAERRIYSEVTSECVTIDNPEDAPSLIDRKQPPTSLFTHIPRSFDQQHEGVEGRSSGRTRRM</sequence>
<keyword evidence="15" id="KW-1185">Reference proteome</keyword>
<keyword evidence="7" id="KW-0479">Metal-binding</keyword>
<evidence type="ECO:0000256" key="7">
    <source>
        <dbReference type="ARBA" id="ARBA00022723"/>
    </source>
</evidence>
<feature type="region of interest" description="Disordered" evidence="12">
    <location>
        <begin position="281"/>
        <end position="302"/>
    </location>
</feature>
<comment type="subunit">
    <text evidence="5">Homotetramer.</text>
</comment>
<dbReference type="EMBL" id="BFEA01000205">
    <property type="protein sequence ID" value="GBG74531.1"/>
    <property type="molecule type" value="Genomic_DNA"/>
</dbReference>
<dbReference type="AlphaFoldDB" id="A0A388KWW1"/>
<keyword evidence="11" id="KW-0456">Lyase</keyword>
<evidence type="ECO:0000256" key="2">
    <source>
        <dbReference type="ARBA" id="ARBA00001920"/>
    </source>
</evidence>
<evidence type="ECO:0000256" key="11">
    <source>
        <dbReference type="ARBA" id="ARBA00023239"/>
    </source>
</evidence>
<evidence type="ECO:0000256" key="12">
    <source>
        <dbReference type="SAM" id="MobiDB-lite"/>
    </source>
</evidence>
<dbReference type="Proteomes" id="UP000265515">
    <property type="component" value="Unassembled WGS sequence"/>
</dbReference>
<dbReference type="EC" id="4.1.1.1" evidence="6"/>
<dbReference type="InterPro" id="IPR012110">
    <property type="entry name" value="PDC/IPDC-like"/>
</dbReference>
<evidence type="ECO:0000313" key="15">
    <source>
        <dbReference type="Proteomes" id="UP000265515"/>
    </source>
</evidence>
<feature type="domain" description="Thiamine pyrophosphate enzyme N-terminal TPP-binding" evidence="13">
    <location>
        <begin position="124"/>
        <end position="227"/>
    </location>
</feature>
<dbReference type="GO" id="GO:0005829">
    <property type="term" value="C:cytosol"/>
    <property type="evidence" value="ECO:0007669"/>
    <property type="project" value="TreeGrafter"/>
</dbReference>
<organism evidence="14 15">
    <name type="scientific">Chara braunii</name>
    <name type="common">Braun's stonewort</name>
    <dbReference type="NCBI Taxonomy" id="69332"/>
    <lineage>
        <taxon>Eukaryota</taxon>
        <taxon>Viridiplantae</taxon>
        <taxon>Streptophyta</taxon>
        <taxon>Charophyceae</taxon>
        <taxon>Charales</taxon>
        <taxon>Characeae</taxon>
        <taxon>Chara</taxon>
    </lineage>
</organism>
<dbReference type="CDD" id="cd07038">
    <property type="entry name" value="TPP_PYR_PDC_IPDC_like"/>
    <property type="match status" value="1"/>
</dbReference>
<dbReference type="InterPro" id="IPR012001">
    <property type="entry name" value="Thiamin_PyroP_enz_TPP-bd_dom"/>
</dbReference>
<accession>A0A388KWW1</accession>
<dbReference type="Gene3D" id="3.40.50.970">
    <property type="match status" value="1"/>
</dbReference>
<dbReference type="PANTHER" id="PTHR43452:SF1">
    <property type="entry name" value="PYRUVATE DECARBOXYLASE C186.09-RELATED"/>
    <property type="match status" value="1"/>
</dbReference>
<comment type="catalytic activity">
    <reaction evidence="1">
        <text>a 2-oxocarboxylate + H(+) = an aldehyde + CO2</text>
        <dbReference type="Rhea" id="RHEA:11628"/>
        <dbReference type="ChEBI" id="CHEBI:15378"/>
        <dbReference type="ChEBI" id="CHEBI:16526"/>
        <dbReference type="ChEBI" id="CHEBI:17478"/>
        <dbReference type="ChEBI" id="CHEBI:35179"/>
        <dbReference type="EC" id="4.1.1.1"/>
    </reaction>
</comment>
<gene>
    <name evidence="14" type="ORF">CBR_g18941</name>
</gene>
<evidence type="ECO:0000313" key="14">
    <source>
        <dbReference type="EMBL" id="GBG74531.1"/>
    </source>
</evidence>
<dbReference type="GO" id="GO:0046872">
    <property type="term" value="F:metal ion binding"/>
    <property type="evidence" value="ECO:0007669"/>
    <property type="project" value="UniProtKB-KW"/>
</dbReference>
<evidence type="ECO:0000259" key="13">
    <source>
        <dbReference type="Pfam" id="PF02776"/>
    </source>
</evidence>
<reference evidence="14 15" key="1">
    <citation type="journal article" date="2018" name="Cell">
        <title>The Chara Genome: Secondary Complexity and Implications for Plant Terrestrialization.</title>
        <authorList>
            <person name="Nishiyama T."/>
            <person name="Sakayama H."/>
            <person name="Vries J.D."/>
            <person name="Buschmann H."/>
            <person name="Saint-Marcoux D."/>
            <person name="Ullrich K.K."/>
            <person name="Haas F.B."/>
            <person name="Vanderstraeten L."/>
            <person name="Becker D."/>
            <person name="Lang D."/>
            <person name="Vosolsobe S."/>
            <person name="Rombauts S."/>
            <person name="Wilhelmsson P.K.I."/>
            <person name="Janitza P."/>
            <person name="Kern R."/>
            <person name="Heyl A."/>
            <person name="Rumpler F."/>
            <person name="Villalobos L.I.A.C."/>
            <person name="Clay J.M."/>
            <person name="Skokan R."/>
            <person name="Toyoda A."/>
            <person name="Suzuki Y."/>
            <person name="Kagoshima H."/>
            <person name="Schijlen E."/>
            <person name="Tajeshwar N."/>
            <person name="Catarino B."/>
            <person name="Hetherington A.J."/>
            <person name="Saltykova A."/>
            <person name="Bonnot C."/>
            <person name="Breuninger H."/>
            <person name="Symeonidi A."/>
            <person name="Radhakrishnan G.V."/>
            <person name="Van Nieuwerburgh F."/>
            <person name="Deforce D."/>
            <person name="Chang C."/>
            <person name="Karol K.G."/>
            <person name="Hedrich R."/>
            <person name="Ulvskov P."/>
            <person name="Glockner G."/>
            <person name="Delwiche C.F."/>
            <person name="Petrasek J."/>
            <person name="Van de Peer Y."/>
            <person name="Friml J."/>
            <person name="Beilby M."/>
            <person name="Dolan L."/>
            <person name="Kohara Y."/>
            <person name="Sugano S."/>
            <person name="Fujiyama A."/>
            <person name="Delaux P.-M."/>
            <person name="Quint M."/>
            <person name="TheiBen G."/>
            <person name="Hagemann M."/>
            <person name="Harholt J."/>
            <person name="Dunand C."/>
            <person name="Zachgo S."/>
            <person name="Langdale J."/>
            <person name="Maumus F."/>
            <person name="Straeten D.V.D."/>
            <person name="Gould S.B."/>
            <person name="Rensing S.A."/>
        </authorList>
    </citation>
    <scope>NUCLEOTIDE SEQUENCE [LARGE SCALE GENOMIC DNA]</scope>
    <source>
        <strain evidence="14 15">S276</strain>
    </source>
</reference>
<comment type="cofactor">
    <cofactor evidence="2">
        <name>a metal cation</name>
        <dbReference type="ChEBI" id="CHEBI:25213"/>
    </cofactor>
</comment>
<evidence type="ECO:0000256" key="10">
    <source>
        <dbReference type="ARBA" id="ARBA00023052"/>
    </source>
</evidence>
<dbReference type="PANTHER" id="PTHR43452">
    <property type="entry name" value="PYRUVATE DECARBOXYLASE"/>
    <property type="match status" value="1"/>
</dbReference>
<evidence type="ECO:0000256" key="4">
    <source>
        <dbReference type="ARBA" id="ARBA00007812"/>
    </source>
</evidence>
<evidence type="ECO:0000256" key="1">
    <source>
        <dbReference type="ARBA" id="ARBA00001041"/>
    </source>
</evidence>
<feature type="region of interest" description="Disordered" evidence="12">
    <location>
        <begin position="1"/>
        <end position="50"/>
    </location>
</feature>
<comment type="cofactor">
    <cofactor evidence="3">
        <name>thiamine diphosphate</name>
        <dbReference type="ChEBI" id="CHEBI:58937"/>
    </cofactor>
</comment>
<dbReference type="Pfam" id="PF02776">
    <property type="entry name" value="TPP_enzyme_N"/>
    <property type="match status" value="1"/>
</dbReference>
<dbReference type="GO" id="GO:0000949">
    <property type="term" value="P:aromatic amino acid family catabolic process to alcohol via Ehrlich pathway"/>
    <property type="evidence" value="ECO:0007669"/>
    <property type="project" value="TreeGrafter"/>
</dbReference>
<name>A0A388KWW1_CHABU</name>
<evidence type="ECO:0000256" key="5">
    <source>
        <dbReference type="ARBA" id="ARBA00011881"/>
    </source>
</evidence>
<dbReference type="Gramene" id="GBG74531">
    <property type="protein sequence ID" value="GBG74531"/>
    <property type="gene ID" value="CBR_g18941"/>
</dbReference>
<proteinExistence type="inferred from homology"/>
<keyword evidence="9" id="KW-0460">Magnesium</keyword>
<evidence type="ECO:0000256" key="8">
    <source>
        <dbReference type="ARBA" id="ARBA00022793"/>
    </source>
</evidence>
<comment type="similarity">
    <text evidence="4">Belongs to the TPP enzyme family.</text>
</comment>
<evidence type="ECO:0000256" key="6">
    <source>
        <dbReference type="ARBA" id="ARBA00013202"/>
    </source>
</evidence>
<dbReference type="GO" id="GO:0030976">
    <property type="term" value="F:thiamine pyrophosphate binding"/>
    <property type="evidence" value="ECO:0007669"/>
    <property type="project" value="InterPro"/>
</dbReference>
<evidence type="ECO:0000256" key="3">
    <source>
        <dbReference type="ARBA" id="ARBA00001964"/>
    </source>
</evidence>
<dbReference type="InterPro" id="IPR029061">
    <property type="entry name" value="THDP-binding"/>
</dbReference>
<dbReference type="OrthoDB" id="3970464at2759"/>
<dbReference type="STRING" id="69332.A0A388KWW1"/>